<evidence type="ECO:0000256" key="6">
    <source>
        <dbReference type="ARBA" id="ARBA00023163"/>
    </source>
</evidence>
<evidence type="ECO:0000256" key="5">
    <source>
        <dbReference type="ARBA" id="ARBA00023125"/>
    </source>
</evidence>
<evidence type="ECO:0000313" key="7">
    <source>
        <dbReference type="EMBL" id="CAB4890469.1"/>
    </source>
</evidence>
<keyword evidence="5" id="KW-0238">DNA-binding</keyword>
<dbReference type="GO" id="GO:0003700">
    <property type="term" value="F:DNA-binding transcription factor activity"/>
    <property type="evidence" value="ECO:0007669"/>
    <property type="project" value="InterPro"/>
</dbReference>
<dbReference type="InterPro" id="IPR002481">
    <property type="entry name" value="FUR"/>
</dbReference>
<gene>
    <name evidence="7" type="ORF">UFOPK3376_02787</name>
</gene>
<keyword evidence="3" id="KW-0862">Zinc</keyword>
<dbReference type="InterPro" id="IPR036390">
    <property type="entry name" value="WH_DNA-bd_sf"/>
</dbReference>
<dbReference type="PANTHER" id="PTHR33202:SF7">
    <property type="entry name" value="FERRIC UPTAKE REGULATION PROTEIN"/>
    <property type="match status" value="1"/>
</dbReference>
<organism evidence="7">
    <name type="scientific">freshwater metagenome</name>
    <dbReference type="NCBI Taxonomy" id="449393"/>
    <lineage>
        <taxon>unclassified sequences</taxon>
        <taxon>metagenomes</taxon>
        <taxon>ecological metagenomes</taxon>
    </lineage>
</organism>
<dbReference type="InterPro" id="IPR043135">
    <property type="entry name" value="Fur_C"/>
</dbReference>
<dbReference type="SUPFAM" id="SSF46785">
    <property type="entry name" value="Winged helix' DNA-binding domain"/>
    <property type="match status" value="1"/>
</dbReference>
<dbReference type="EMBL" id="CAFBLP010000104">
    <property type="protein sequence ID" value="CAB4890469.1"/>
    <property type="molecule type" value="Genomic_DNA"/>
</dbReference>
<evidence type="ECO:0000256" key="2">
    <source>
        <dbReference type="ARBA" id="ARBA00022491"/>
    </source>
</evidence>
<proteinExistence type="inferred from homology"/>
<keyword evidence="6" id="KW-0804">Transcription</keyword>
<comment type="similarity">
    <text evidence="1">Belongs to the Fur family.</text>
</comment>
<evidence type="ECO:0000256" key="1">
    <source>
        <dbReference type="ARBA" id="ARBA00007957"/>
    </source>
</evidence>
<keyword evidence="2" id="KW-0678">Repressor</keyword>
<dbReference type="GO" id="GO:1900376">
    <property type="term" value="P:regulation of secondary metabolite biosynthetic process"/>
    <property type="evidence" value="ECO:0007669"/>
    <property type="project" value="TreeGrafter"/>
</dbReference>
<dbReference type="GO" id="GO:0045892">
    <property type="term" value="P:negative regulation of DNA-templated transcription"/>
    <property type="evidence" value="ECO:0007669"/>
    <property type="project" value="TreeGrafter"/>
</dbReference>
<name>A0A6J7FDH9_9ZZZZ</name>
<protein>
    <submittedName>
        <fullName evidence="7">Unannotated protein</fullName>
    </submittedName>
</protein>
<dbReference type="GO" id="GO:0008270">
    <property type="term" value="F:zinc ion binding"/>
    <property type="evidence" value="ECO:0007669"/>
    <property type="project" value="TreeGrafter"/>
</dbReference>
<dbReference type="PANTHER" id="PTHR33202">
    <property type="entry name" value="ZINC UPTAKE REGULATION PROTEIN"/>
    <property type="match status" value="1"/>
</dbReference>
<dbReference type="InterPro" id="IPR036388">
    <property type="entry name" value="WH-like_DNA-bd_sf"/>
</dbReference>
<dbReference type="CDD" id="cd07153">
    <property type="entry name" value="Fur_like"/>
    <property type="match status" value="1"/>
</dbReference>
<evidence type="ECO:0000256" key="3">
    <source>
        <dbReference type="ARBA" id="ARBA00022833"/>
    </source>
</evidence>
<dbReference type="AlphaFoldDB" id="A0A6J7FDH9"/>
<keyword evidence="4" id="KW-0805">Transcription regulation</keyword>
<accession>A0A6J7FDH9</accession>
<sequence length="155" mass="17124">MIANTGVSYGVAVATSDAIERTLGAIRDQGGRVTDQRRAILRVLFERSDHVSVDDLVARVHDRLPDVHVTTVYRFLETLAQMGLVTHVHVGHGPAVYHLNDRRHAHIVCNACGIIEIIDEAMMGQWSVELERSLGFSLVDQHFALAGRCGRCRTG</sequence>
<dbReference type="GO" id="GO:0000976">
    <property type="term" value="F:transcription cis-regulatory region binding"/>
    <property type="evidence" value="ECO:0007669"/>
    <property type="project" value="TreeGrafter"/>
</dbReference>
<dbReference type="Gene3D" id="1.10.10.10">
    <property type="entry name" value="Winged helix-like DNA-binding domain superfamily/Winged helix DNA-binding domain"/>
    <property type="match status" value="1"/>
</dbReference>
<dbReference type="Pfam" id="PF01475">
    <property type="entry name" value="FUR"/>
    <property type="match status" value="1"/>
</dbReference>
<reference evidence="7" key="1">
    <citation type="submission" date="2020-05" db="EMBL/GenBank/DDBJ databases">
        <authorList>
            <person name="Chiriac C."/>
            <person name="Salcher M."/>
            <person name="Ghai R."/>
            <person name="Kavagutti S V."/>
        </authorList>
    </citation>
    <scope>NUCLEOTIDE SEQUENCE</scope>
</reference>
<evidence type="ECO:0000256" key="4">
    <source>
        <dbReference type="ARBA" id="ARBA00023015"/>
    </source>
</evidence>
<dbReference type="Gene3D" id="3.30.1490.190">
    <property type="match status" value="1"/>
</dbReference>